<comment type="subcellular location">
    <subcellularLocation>
        <location evidence="1">Cell membrane</location>
        <topology evidence="1">Multi-pass membrane protein</topology>
    </subcellularLocation>
</comment>
<dbReference type="STRING" id="1777141.AWB80_02929"/>
<evidence type="ECO:0000256" key="5">
    <source>
        <dbReference type="ARBA" id="ARBA00023136"/>
    </source>
</evidence>
<dbReference type="AlphaFoldDB" id="A0A158B1F8"/>
<evidence type="ECO:0000259" key="7">
    <source>
        <dbReference type="Pfam" id="PF00482"/>
    </source>
</evidence>
<organism evidence="8 9">
    <name type="scientific">Caballeronia pedi</name>
    <dbReference type="NCBI Taxonomy" id="1777141"/>
    <lineage>
        <taxon>Bacteria</taxon>
        <taxon>Pseudomonadati</taxon>
        <taxon>Pseudomonadota</taxon>
        <taxon>Betaproteobacteria</taxon>
        <taxon>Burkholderiales</taxon>
        <taxon>Burkholderiaceae</taxon>
        <taxon>Caballeronia</taxon>
    </lineage>
</organism>
<feature type="domain" description="Type II secretion system protein GspF" evidence="7">
    <location>
        <begin position="178"/>
        <end position="304"/>
    </location>
</feature>
<keyword evidence="5 6" id="KW-0472">Membrane</keyword>
<dbReference type="InterPro" id="IPR018076">
    <property type="entry name" value="T2SS_GspF_dom"/>
</dbReference>
<evidence type="ECO:0000256" key="2">
    <source>
        <dbReference type="ARBA" id="ARBA00022475"/>
    </source>
</evidence>
<dbReference type="OrthoDB" id="9810662at2"/>
<name>A0A158B1F8_9BURK</name>
<dbReference type="PANTHER" id="PTHR35007:SF2">
    <property type="entry name" value="PILUS ASSEMBLE PROTEIN"/>
    <property type="match status" value="1"/>
</dbReference>
<evidence type="ECO:0000256" key="4">
    <source>
        <dbReference type="ARBA" id="ARBA00022989"/>
    </source>
</evidence>
<feature type="transmembrane region" description="Helical" evidence="6">
    <location>
        <begin position="294"/>
        <end position="318"/>
    </location>
</feature>
<feature type="transmembrane region" description="Helical" evidence="6">
    <location>
        <begin position="103"/>
        <end position="126"/>
    </location>
</feature>
<accession>A0A158B1F8</accession>
<dbReference type="PANTHER" id="PTHR35007">
    <property type="entry name" value="INTEGRAL MEMBRANE PROTEIN-RELATED"/>
    <property type="match status" value="1"/>
</dbReference>
<evidence type="ECO:0000313" key="8">
    <source>
        <dbReference type="EMBL" id="SAK63833.1"/>
    </source>
</evidence>
<evidence type="ECO:0000256" key="1">
    <source>
        <dbReference type="ARBA" id="ARBA00004651"/>
    </source>
</evidence>
<dbReference type="Pfam" id="PF00482">
    <property type="entry name" value="T2SSF"/>
    <property type="match status" value="1"/>
</dbReference>
<proteinExistence type="predicted"/>
<evidence type="ECO:0000256" key="3">
    <source>
        <dbReference type="ARBA" id="ARBA00022692"/>
    </source>
</evidence>
<reference evidence="8" key="1">
    <citation type="submission" date="2016-01" db="EMBL/GenBank/DDBJ databases">
        <authorList>
            <person name="Peeters C."/>
        </authorList>
    </citation>
    <scope>NUCLEOTIDE SEQUENCE [LARGE SCALE GENOMIC DNA]</scope>
    <source>
        <strain evidence="8">LMG 29323</strain>
    </source>
</reference>
<dbReference type="RefSeq" id="WP_061175395.1">
    <property type="nucleotide sequence ID" value="NZ_FCOE02000008.1"/>
</dbReference>
<keyword evidence="9" id="KW-1185">Reference proteome</keyword>
<keyword evidence="2" id="KW-1003">Cell membrane</keyword>
<gene>
    <name evidence="8" type="ORF">AWB80_02929</name>
</gene>
<dbReference type="Proteomes" id="UP000054911">
    <property type="component" value="Unassembled WGS sequence"/>
</dbReference>
<keyword evidence="4 6" id="KW-1133">Transmembrane helix</keyword>
<feature type="transmembrane region" description="Helical" evidence="6">
    <location>
        <begin position="6"/>
        <end position="27"/>
    </location>
</feature>
<dbReference type="GO" id="GO:0005886">
    <property type="term" value="C:plasma membrane"/>
    <property type="evidence" value="ECO:0007669"/>
    <property type="project" value="UniProtKB-SubCell"/>
</dbReference>
<comment type="caution">
    <text evidence="8">The sequence shown here is derived from an EMBL/GenBank/DDBJ whole genome shotgun (WGS) entry which is preliminary data.</text>
</comment>
<feature type="transmembrane region" description="Helical" evidence="6">
    <location>
        <begin position="138"/>
        <end position="160"/>
    </location>
</feature>
<dbReference type="EMBL" id="FCOE02000008">
    <property type="protein sequence ID" value="SAK63833.1"/>
    <property type="molecule type" value="Genomic_DNA"/>
</dbReference>
<evidence type="ECO:0000256" key="6">
    <source>
        <dbReference type="SAM" id="Phobius"/>
    </source>
</evidence>
<evidence type="ECO:0000313" key="9">
    <source>
        <dbReference type="Proteomes" id="UP000054911"/>
    </source>
</evidence>
<keyword evidence="3 6" id="KW-0812">Transmembrane</keyword>
<protein>
    <submittedName>
        <fullName evidence="8">Type II secretion system protein</fullName>
    </submittedName>
</protein>
<sequence length="322" mass="34966">MNPNNVETLINLLMLLGLLAALAVWWAHKHGGKRGRIAERARMAAATHRFESAAAEDDGENTTFSERMLRRLARIGDKIPLFDAKYRLKLQKEMVRSGYRSHLAVSILLAVKFFCGLACAAATVMLGSRIPMIGAYPAARGIAMLMVFIVGMIVPEYIVAFKASRRRKAMGACLPDALDLLVICTNAGNSLGVSIRRVADELTTICPPLSDEFSLAADELKLSGDSTRALNNLADRIDLPSIRALISTLTQSMRYGTPITQALRTLSRTERVAHIVSLEEKAAKLAPKMVVPMMLFILPAIIVIAAGPAVIQLLAFIAGNSK</sequence>